<organism evidence="1 2">
    <name type="scientific">Sinorhizobium meliloti (strain SM11)</name>
    <dbReference type="NCBI Taxonomy" id="707241"/>
    <lineage>
        <taxon>Bacteria</taxon>
        <taxon>Pseudomonadati</taxon>
        <taxon>Pseudomonadota</taxon>
        <taxon>Alphaproteobacteria</taxon>
        <taxon>Hyphomicrobiales</taxon>
        <taxon>Rhizobiaceae</taxon>
        <taxon>Sinorhizobium/Ensifer group</taxon>
        <taxon>Sinorhizobium</taxon>
    </lineage>
</organism>
<dbReference type="KEGG" id="smx:SM11_pC0977"/>
<keyword evidence="1" id="KW-0614">Plasmid</keyword>
<evidence type="ECO:0000313" key="1">
    <source>
        <dbReference type="EMBL" id="AEH82050.1"/>
    </source>
</evidence>
<gene>
    <name evidence="1" type="ordered locus">SM11_pC0977</name>
</gene>
<dbReference type="PATRIC" id="fig|707241.3.peg.4939"/>
<geneLocation type="plasmid" evidence="1 2">
    <name>pSmeSM11c</name>
</geneLocation>
<accession>F7XES5</accession>
<dbReference type="AlphaFoldDB" id="F7XES5"/>
<evidence type="ECO:0000313" key="2">
    <source>
        <dbReference type="Proteomes" id="UP000009045"/>
    </source>
</evidence>
<protein>
    <submittedName>
        <fullName evidence="1">Uncharacterized protein</fullName>
    </submittedName>
</protein>
<dbReference type="Proteomes" id="UP000009045">
    <property type="component" value="Plasmid pSmeSM11c"/>
</dbReference>
<reference evidence="1 2" key="1">
    <citation type="journal article" date="2011" name="J. Biotechnol.">
        <title>The complete genome sequence of the dominant Sinorhizobium meliloti field isolate SM11 extends the S. meliloti pan-genome.</title>
        <authorList>
            <person name="Schneiker-Bekel S."/>
            <person name="Wibberg D."/>
            <person name="Bekel T."/>
            <person name="Blom J."/>
            <person name="Linke B."/>
            <person name="Neuweger H."/>
            <person name="Stiens M."/>
            <person name="Vorholter F.J."/>
            <person name="Weidner S."/>
            <person name="Goesmann A."/>
            <person name="Puhler A."/>
            <person name="Schluter A."/>
        </authorList>
    </citation>
    <scope>NUCLEOTIDE SEQUENCE [LARGE SCALE GENOMIC DNA]</scope>
    <source>
        <strain evidence="1 2">SM11</strain>
        <plasmid evidence="2">pSmeSM11c</plasmid>
    </source>
</reference>
<sequence length="64" mass="7368">MVEYLAPARMRSLGMPWLKELRAAGTSAPGELRRVPAAETQGRKGNYQHDNHRHCERGRETYEM</sequence>
<proteinExistence type="predicted"/>
<dbReference type="HOGENOM" id="CLU_2865432_0_0_5"/>
<dbReference type="EMBL" id="CP001831">
    <property type="protein sequence ID" value="AEH82050.1"/>
    <property type="molecule type" value="Genomic_DNA"/>
</dbReference>
<name>F7XES5_SINMM</name>